<name>A0ABW4RXQ0_9ACTN</name>
<dbReference type="Pfam" id="PF00106">
    <property type="entry name" value="adh_short"/>
    <property type="match status" value="1"/>
</dbReference>
<dbReference type="RefSeq" id="WP_343874168.1">
    <property type="nucleotide sequence ID" value="NZ_BAAAIX010000026.1"/>
</dbReference>
<dbReference type="InterPro" id="IPR002347">
    <property type="entry name" value="SDR_fam"/>
</dbReference>
<evidence type="ECO:0000313" key="3">
    <source>
        <dbReference type="EMBL" id="MFD1891096.1"/>
    </source>
</evidence>
<dbReference type="PROSITE" id="PS00061">
    <property type="entry name" value="ADH_SHORT"/>
    <property type="match status" value="1"/>
</dbReference>
<dbReference type="EMBL" id="JBHUFZ010000028">
    <property type="protein sequence ID" value="MFD1891096.1"/>
    <property type="molecule type" value="Genomic_DNA"/>
</dbReference>
<accession>A0ABW4RXQ0</accession>
<proteinExistence type="inferred from homology"/>
<evidence type="ECO:0000256" key="2">
    <source>
        <dbReference type="RuleBase" id="RU000363"/>
    </source>
</evidence>
<dbReference type="Gene3D" id="3.40.50.720">
    <property type="entry name" value="NAD(P)-binding Rossmann-like Domain"/>
    <property type="match status" value="1"/>
</dbReference>
<keyword evidence="4" id="KW-1185">Reference proteome</keyword>
<dbReference type="PRINTS" id="PR00080">
    <property type="entry name" value="SDRFAMILY"/>
</dbReference>
<evidence type="ECO:0000313" key="4">
    <source>
        <dbReference type="Proteomes" id="UP001597326"/>
    </source>
</evidence>
<dbReference type="PANTHER" id="PTHR42760">
    <property type="entry name" value="SHORT-CHAIN DEHYDROGENASES/REDUCTASES FAMILY MEMBER"/>
    <property type="match status" value="1"/>
</dbReference>
<dbReference type="InterPro" id="IPR020904">
    <property type="entry name" value="Sc_DH/Rdtase_CS"/>
</dbReference>
<comment type="caution">
    <text evidence="3">The sequence shown here is derived from an EMBL/GenBank/DDBJ whole genome shotgun (WGS) entry which is preliminary data.</text>
</comment>
<dbReference type="InterPro" id="IPR036291">
    <property type="entry name" value="NAD(P)-bd_dom_sf"/>
</dbReference>
<dbReference type="PANTHER" id="PTHR42760:SF105">
    <property type="entry name" value="SORBITOL-6-PHOSPHATE 2-DEHYDROGENASE"/>
    <property type="match status" value="1"/>
</dbReference>
<comment type="similarity">
    <text evidence="1 2">Belongs to the short-chain dehydrogenases/reductases (SDR) family.</text>
</comment>
<reference evidence="4" key="1">
    <citation type="journal article" date="2019" name="Int. J. Syst. Evol. Microbiol.">
        <title>The Global Catalogue of Microorganisms (GCM) 10K type strain sequencing project: providing services to taxonomists for standard genome sequencing and annotation.</title>
        <authorList>
            <consortium name="The Broad Institute Genomics Platform"/>
            <consortium name="The Broad Institute Genome Sequencing Center for Infectious Disease"/>
            <person name="Wu L."/>
            <person name="Ma J."/>
        </authorList>
    </citation>
    <scope>NUCLEOTIDE SEQUENCE [LARGE SCALE GENOMIC DNA]</scope>
    <source>
        <strain evidence="4">CAIM 431</strain>
    </source>
</reference>
<organism evidence="3 4">
    <name type="scientific">Luteococcus peritonei</name>
    <dbReference type="NCBI Taxonomy" id="88874"/>
    <lineage>
        <taxon>Bacteria</taxon>
        <taxon>Bacillati</taxon>
        <taxon>Actinomycetota</taxon>
        <taxon>Actinomycetes</taxon>
        <taxon>Propionibacteriales</taxon>
        <taxon>Propionibacteriaceae</taxon>
        <taxon>Luteococcus</taxon>
    </lineage>
</organism>
<dbReference type="PRINTS" id="PR00081">
    <property type="entry name" value="GDHRDH"/>
</dbReference>
<gene>
    <name evidence="3" type="ORF">ACFSCS_13025</name>
</gene>
<dbReference type="Proteomes" id="UP001597326">
    <property type="component" value="Unassembled WGS sequence"/>
</dbReference>
<evidence type="ECO:0000256" key="1">
    <source>
        <dbReference type="ARBA" id="ARBA00006484"/>
    </source>
</evidence>
<dbReference type="SUPFAM" id="SSF51735">
    <property type="entry name" value="NAD(P)-binding Rossmann-fold domains"/>
    <property type="match status" value="1"/>
</dbReference>
<protein>
    <submittedName>
        <fullName evidence="3">SDR family NAD(P)-dependent oxidoreductase</fullName>
    </submittedName>
</protein>
<sequence>MMNGQGPDLLTWAPLLRGLLATDRLPLLEVQPEAPRDASATWRIEASGEPDLEQLRGQLAAHRGSGPAPEHVVVEGLGHFRVQRGPWRSTMDGRVVLVTGAAQGFGRQIAANLAAQGARLVLGDVNLDGVRRAAAELCQLQGAGRAVAVGLDVADPGQTREALRVAVQHFGGVDLFVANAGIVRAGAVTELDPDDFDLVTRVNYRGYFVGVQAVAPVMALQHTAAPEHRFDIVEVNSKSGLTGSNRNGAYAGSKFGGIGLTQSFALELASQGIKVNAVCPGNYLDGPLWSDPERGLFVQYLAAGKVPGARTVQDIRRHYESQVPLGRGCRPEDVVRAICYAVEQQYETGQAIPVTGGQTMLH</sequence>